<dbReference type="InterPro" id="IPR053178">
    <property type="entry name" value="Osmoadaptation_assoc"/>
</dbReference>
<evidence type="ECO:0000256" key="1">
    <source>
        <dbReference type="ARBA" id="ARBA00023242"/>
    </source>
</evidence>
<dbReference type="Pfam" id="PF11951">
    <property type="entry name" value="Fungal_trans_2"/>
    <property type="match status" value="1"/>
</dbReference>
<name>A0A9Q8SI51_9PEZI</name>
<dbReference type="GeneID" id="73337084"/>
<keyword evidence="3" id="KW-1185">Reference proteome</keyword>
<dbReference type="RefSeq" id="XP_049139217.1">
    <property type="nucleotide sequence ID" value="XM_049282074.1"/>
</dbReference>
<organism evidence="2 3">
    <name type="scientific">Colletotrichum lupini</name>
    <dbReference type="NCBI Taxonomy" id="145971"/>
    <lineage>
        <taxon>Eukaryota</taxon>
        <taxon>Fungi</taxon>
        <taxon>Dikarya</taxon>
        <taxon>Ascomycota</taxon>
        <taxon>Pezizomycotina</taxon>
        <taxon>Sordariomycetes</taxon>
        <taxon>Hypocreomycetidae</taxon>
        <taxon>Glomerellales</taxon>
        <taxon>Glomerellaceae</taxon>
        <taxon>Colletotrichum</taxon>
        <taxon>Colletotrichum acutatum species complex</taxon>
    </lineage>
</organism>
<dbReference type="Proteomes" id="UP000830671">
    <property type="component" value="Chromosome 2"/>
</dbReference>
<dbReference type="InterPro" id="IPR021858">
    <property type="entry name" value="Fun_TF"/>
</dbReference>
<dbReference type="KEGG" id="clup:CLUP02_03047"/>
<accession>A0A9Q8SI51</accession>
<dbReference type="AlphaFoldDB" id="A0A9Q8SI51"/>
<keyword evidence="1" id="KW-0539">Nucleus</keyword>
<gene>
    <name evidence="2" type="ORF">CLUP02_03047</name>
</gene>
<reference evidence="2" key="1">
    <citation type="journal article" date="2021" name="Mol. Plant Microbe Interact.">
        <title>Complete Genome Sequence of the Plant-Pathogenic Fungus Colletotrichum lupini.</title>
        <authorList>
            <person name="Baroncelli R."/>
            <person name="Pensec F."/>
            <person name="Da Lio D."/>
            <person name="Boufleur T."/>
            <person name="Vicente I."/>
            <person name="Sarrocco S."/>
            <person name="Picot A."/>
            <person name="Baraldi E."/>
            <person name="Sukno S."/>
            <person name="Thon M."/>
            <person name="Le Floch G."/>
        </authorList>
    </citation>
    <scope>NUCLEOTIDE SEQUENCE</scope>
    <source>
        <strain evidence="2">IMI 504893</strain>
    </source>
</reference>
<dbReference type="PANTHER" id="PTHR38111">
    <property type="entry name" value="ZN(2)-C6 FUNGAL-TYPE DOMAIN-CONTAINING PROTEIN-RELATED"/>
    <property type="match status" value="1"/>
</dbReference>
<proteinExistence type="predicted"/>
<dbReference type="EMBL" id="CP019474">
    <property type="protein sequence ID" value="UQC77578.1"/>
    <property type="molecule type" value="Genomic_DNA"/>
</dbReference>
<protein>
    <submittedName>
        <fullName evidence="2">Uncharacterized protein</fullName>
    </submittedName>
</protein>
<evidence type="ECO:0000313" key="3">
    <source>
        <dbReference type="Proteomes" id="UP000830671"/>
    </source>
</evidence>
<evidence type="ECO:0000313" key="2">
    <source>
        <dbReference type="EMBL" id="UQC77578.1"/>
    </source>
</evidence>
<dbReference type="PANTHER" id="PTHR38111:SF2">
    <property type="entry name" value="FINGER DOMAIN PROTEIN, PUTATIVE (AFU_ORTHOLOGUE AFUA_1G01560)-RELATED"/>
    <property type="match status" value="1"/>
</dbReference>
<sequence length="470" mass="52624">MSILDQLRDQLLRFQALLRETDSLSAMRQKAYQAITNQCQGGSPCEYCTRTKKRCLPQATSTTEVHFISPGSSEEGMQVAGLPAHVNIPSAILYLDYFDLFMKRCLFTDEFSGLAADLLPLAQTCLPLGQVVTAIGALEASRRATVKSSRGQQPPYTVAFVSYGEAVKTLRARLQVSNAFRCGGVLWCTLLLGLFELKLMTETSGDLWAKHMLYGTARIIQSVGATGQSCQLDKRLFGAFRSLEANRAILYGEDTFLSQEPWSKSPGYLVANPSSQAEAIFDLLIEISSFSKAAQNIDRFFDRIESIPDTLRPGHPAIHALAEQGQRFQQRLCSWHDQITPYFDHRDPYCMLSLSNYNALQLFLSRNYAYYACWVGQDIPSLAAHEIEAHVTAVVDLSNQILEYSNIPGVLLLFSLRMAGANTSQSLQRDEIVRLLDRIATKGFTVSGRIKRDLQELWEYQHAEMARDDI</sequence>